<sequence length="974" mass="104832">MAPSIPTFLPTLSPAFHFISNLFLITILFLSFGSPVESQITSSQNFLPFSYPLAVRSPYFNTWQNTPNTATSLTQDWPKHWSDQINGWSGFVRIDGVTWKWLGNSPIGNATTLRSTAITPTTTTFTISAGNMTLTIKFLSPIETDDLTKQSMPFSYVTFECQSQDGAAHDVQVHSDISAEWISGDRNNEATWGTALTGSSIIHSASRESPQPMTENGNIAEDAKVYYAMAKRDGMSYQSGTDNDVRGTFRDKGGLLNTSDTNFRPINQNFIVFGISVDLGTITSTSEPVVWGLGLVRDPITTYPSASGSSLNSYRPYFFSDPQFANKQVEDVIDSFLQDYDNAAQRADALDKRILTDASAASPGESQQYYNLLAMAARQAVAVDLTFASVEQDGENRTDIKAFMRNTGADTTVNSVSTLYSSFPAFLYLNATWGGYLLDSLLEYQNSSAYTNAYAAEGLGFNYPKAPGDNSDTSQFGVEDTASMLMMVLAHARTSGDGTLIGKYYKLLKGWADFLVQNALHPQNQVSSDNVGPKVTDSSKLAMKGIIGIGAMAQMSRAFGNSQDEGFYSANASTMALQWKSLALASNKITATYGDSSSSALMYDLYSDLLLGTGLFDQDVYNAQVAMIKSASHGSFGIPIDSNSGTNTRSPRLMFVAGSLSKTDNSTRNQVIDDVLARAAFGDPKAGGNFPTSYDINDGTMSNSQSAGQASPAHGAMFALLALGMPNQTINVLSSLSGSSDSSSSKVNAGAIAGGVIGGLAGLAILAMAAVFFTRWRRRRADQQRMLVEPRQSHRFSMGRPFFGNSGTSQPSSFNPYNNYSQSGEANSSYDMQQMQAGGSRILPPEDGVYGNNSGYGSGFVGAGYAETQSGSGSGSGSGGSSEKRRFAPNRGTNWDTMAAQNQSNIHSDGTGPTSPTFSQSANSAAGRSVVSSRYQQSQRSDTTQLRQEVEGLRREMEELRAQARDYEPPPSYH</sequence>
<dbReference type="EMBL" id="JBANRG010000013">
    <property type="protein sequence ID" value="KAK7461365.1"/>
    <property type="molecule type" value="Genomic_DNA"/>
</dbReference>
<protein>
    <recommendedName>
        <fullName evidence="8">DUF1793-domain-containing protein</fullName>
    </recommendedName>
</protein>
<evidence type="ECO:0000256" key="3">
    <source>
        <dbReference type="SAM" id="SignalP"/>
    </source>
</evidence>
<name>A0ABR1JLD8_9AGAR</name>
<feature type="domain" description="Glutaminase A central" evidence="4">
    <location>
        <begin position="366"/>
        <end position="721"/>
    </location>
</feature>
<evidence type="ECO:0000256" key="2">
    <source>
        <dbReference type="SAM" id="Phobius"/>
    </source>
</evidence>
<comment type="caution">
    <text evidence="6">The sequence shown here is derived from an EMBL/GenBank/DDBJ whole genome shotgun (WGS) entry which is preliminary data.</text>
</comment>
<feature type="domain" description="Glutaminase A N-terminal" evidence="5">
    <location>
        <begin position="121"/>
        <end position="357"/>
    </location>
</feature>
<feature type="compositionally biased region" description="Polar residues" evidence="1">
    <location>
        <begin position="891"/>
        <end position="926"/>
    </location>
</feature>
<dbReference type="InterPro" id="IPR052743">
    <property type="entry name" value="Glutaminase_GtaA"/>
</dbReference>
<feature type="region of interest" description="Disordered" evidence="1">
    <location>
        <begin position="867"/>
        <end position="947"/>
    </location>
</feature>
<feature type="signal peptide" evidence="3">
    <location>
        <begin position="1"/>
        <end position="38"/>
    </location>
</feature>
<evidence type="ECO:0000259" key="4">
    <source>
        <dbReference type="Pfam" id="PF16335"/>
    </source>
</evidence>
<dbReference type="Pfam" id="PF16335">
    <property type="entry name" value="GtaA_6_Hairpin"/>
    <property type="match status" value="1"/>
</dbReference>
<dbReference type="Proteomes" id="UP001498398">
    <property type="component" value="Unassembled WGS sequence"/>
</dbReference>
<keyword evidence="2" id="KW-0812">Transmembrane</keyword>
<feature type="chain" id="PRO_5047247784" description="DUF1793-domain-containing protein" evidence="3">
    <location>
        <begin position="39"/>
        <end position="974"/>
    </location>
</feature>
<keyword evidence="2" id="KW-1133">Transmembrane helix</keyword>
<evidence type="ECO:0008006" key="8">
    <source>
        <dbReference type="Google" id="ProtNLM"/>
    </source>
</evidence>
<feature type="compositionally biased region" description="Polar residues" evidence="1">
    <location>
        <begin position="805"/>
        <end position="827"/>
    </location>
</feature>
<feature type="transmembrane region" description="Helical" evidence="2">
    <location>
        <begin position="749"/>
        <end position="773"/>
    </location>
</feature>
<keyword evidence="7" id="KW-1185">Reference proteome</keyword>
<dbReference type="InterPro" id="IPR032514">
    <property type="entry name" value="GtaA_central"/>
</dbReference>
<proteinExistence type="predicted"/>
<organism evidence="6 7">
    <name type="scientific">Marasmiellus scandens</name>
    <dbReference type="NCBI Taxonomy" id="2682957"/>
    <lineage>
        <taxon>Eukaryota</taxon>
        <taxon>Fungi</taxon>
        <taxon>Dikarya</taxon>
        <taxon>Basidiomycota</taxon>
        <taxon>Agaricomycotina</taxon>
        <taxon>Agaricomycetes</taxon>
        <taxon>Agaricomycetidae</taxon>
        <taxon>Agaricales</taxon>
        <taxon>Marasmiineae</taxon>
        <taxon>Omphalotaceae</taxon>
        <taxon>Marasmiellus</taxon>
    </lineage>
</organism>
<dbReference type="PANTHER" id="PTHR31987:SF14">
    <property type="entry name" value="PUTATIVE (AFU_ORTHOLOGUE AFUA_6G09910)-RELATED"/>
    <property type="match status" value="1"/>
</dbReference>
<gene>
    <name evidence="6" type="ORF">VKT23_008542</name>
</gene>
<evidence type="ECO:0000313" key="6">
    <source>
        <dbReference type="EMBL" id="KAK7461365.1"/>
    </source>
</evidence>
<dbReference type="PANTHER" id="PTHR31987">
    <property type="entry name" value="GLUTAMINASE A-RELATED"/>
    <property type="match status" value="1"/>
</dbReference>
<feature type="compositionally biased region" description="Low complexity" evidence="1">
    <location>
        <begin position="928"/>
        <end position="941"/>
    </location>
</feature>
<dbReference type="Pfam" id="PF17168">
    <property type="entry name" value="DUF5127"/>
    <property type="match status" value="1"/>
</dbReference>
<evidence type="ECO:0000259" key="5">
    <source>
        <dbReference type="Pfam" id="PF17168"/>
    </source>
</evidence>
<evidence type="ECO:0000313" key="7">
    <source>
        <dbReference type="Proteomes" id="UP001498398"/>
    </source>
</evidence>
<dbReference type="InterPro" id="IPR033433">
    <property type="entry name" value="GtaA_N"/>
</dbReference>
<accession>A0ABR1JLD8</accession>
<keyword evidence="2" id="KW-0472">Membrane</keyword>
<keyword evidence="3" id="KW-0732">Signal</keyword>
<evidence type="ECO:0000256" key="1">
    <source>
        <dbReference type="SAM" id="MobiDB-lite"/>
    </source>
</evidence>
<feature type="region of interest" description="Disordered" evidence="1">
    <location>
        <begin position="798"/>
        <end position="827"/>
    </location>
</feature>
<reference evidence="6 7" key="1">
    <citation type="submission" date="2024-01" db="EMBL/GenBank/DDBJ databases">
        <title>A draft genome for the cacao thread blight pathogen Marasmiellus scandens.</title>
        <authorList>
            <person name="Baruah I.K."/>
            <person name="Leung J."/>
            <person name="Bukari Y."/>
            <person name="Amoako-Attah I."/>
            <person name="Meinhardt L.W."/>
            <person name="Bailey B.A."/>
            <person name="Cohen S.P."/>
        </authorList>
    </citation>
    <scope>NUCLEOTIDE SEQUENCE [LARGE SCALE GENOMIC DNA]</scope>
    <source>
        <strain evidence="6 7">GH-19</strain>
    </source>
</reference>